<reference evidence="1 2" key="1">
    <citation type="journal article" date="2022" name="DNA Res.">
        <title>Chromosomal-level genome assembly of the orchid tree Bauhinia variegata (Leguminosae; Cercidoideae) supports the allotetraploid origin hypothesis of Bauhinia.</title>
        <authorList>
            <person name="Zhong Y."/>
            <person name="Chen Y."/>
            <person name="Zheng D."/>
            <person name="Pang J."/>
            <person name="Liu Y."/>
            <person name="Luo S."/>
            <person name="Meng S."/>
            <person name="Qian L."/>
            <person name="Wei D."/>
            <person name="Dai S."/>
            <person name="Zhou R."/>
        </authorList>
    </citation>
    <scope>NUCLEOTIDE SEQUENCE [LARGE SCALE GENOMIC DNA]</scope>
    <source>
        <strain evidence="1">BV-YZ2020</strain>
    </source>
</reference>
<dbReference type="Proteomes" id="UP000828941">
    <property type="component" value="Chromosome 1"/>
</dbReference>
<name>A0ACB9Q9V4_BAUVA</name>
<evidence type="ECO:0000313" key="2">
    <source>
        <dbReference type="Proteomes" id="UP000828941"/>
    </source>
</evidence>
<dbReference type="EMBL" id="CM039426">
    <property type="protein sequence ID" value="KAI4357607.1"/>
    <property type="molecule type" value="Genomic_DNA"/>
</dbReference>
<gene>
    <name evidence="1" type="ORF">L6164_001545</name>
</gene>
<organism evidence="1 2">
    <name type="scientific">Bauhinia variegata</name>
    <name type="common">Purple orchid tree</name>
    <name type="synonym">Phanera variegata</name>
    <dbReference type="NCBI Taxonomy" id="167791"/>
    <lineage>
        <taxon>Eukaryota</taxon>
        <taxon>Viridiplantae</taxon>
        <taxon>Streptophyta</taxon>
        <taxon>Embryophyta</taxon>
        <taxon>Tracheophyta</taxon>
        <taxon>Spermatophyta</taxon>
        <taxon>Magnoliopsida</taxon>
        <taxon>eudicotyledons</taxon>
        <taxon>Gunneridae</taxon>
        <taxon>Pentapetalae</taxon>
        <taxon>rosids</taxon>
        <taxon>fabids</taxon>
        <taxon>Fabales</taxon>
        <taxon>Fabaceae</taxon>
        <taxon>Cercidoideae</taxon>
        <taxon>Cercideae</taxon>
        <taxon>Bauhiniinae</taxon>
        <taxon>Bauhinia</taxon>
    </lineage>
</organism>
<accession>A0ACB9Q9V4</accession>
<proteinExistence type="predicted"/>
<keyword evidence="2" id="KW-1185">Reference proteome</keyword>
<comment type="caution">
    <text evidence="1">The sequence shown here is derived from an EMBL/GenBank/DDBJ whole genome shotgun (WGS) entry which is preliminary data.</text>
</comment>
<evidence type="ECO:0000313" key="1">
    <source>
        <dbReference type="EMBL" id="KAI4357607.1"/>
    </source>
</evidence>
<protein>
    <submittedName>
        <fullName evidence="1">Uncharacterized protein</fullName>
    </submittedName>
</protein>
<sequence length="161" mass="18578">MASSSSFPKHVFFLITLLLLIDVTRSSKATESQRDTFFKKIKVDIFNDLEGGSILTLHCKSKDDDLGFHTLQSGQSYQFTFRPRFIFGDTLFFCGFAWPDDPSLHYFVVYHERYNDCIYCPWRVHKQNICGPRDPVPNDDPYIGCYPYNKSLEEEAPPAGV</sequence>